<dbReference type="Gene3D" id="1.10.357.10">
    <property type="entry name" value="Tetracycline Repressor, domain 2"/>
    <property type="match status" value="1"/>
</dbReference>
<accession>A0A6B8MYA5</accession>
<evidence type="ECO:0000313" key="6">
    <source>
        <dbReference type="EMBL" id="QGN39816.1"/>
    </source>
</evidence>
<protein>
    <submittedName>
        <fullName evidence="6">TetR family transcriptional regulator</fullName>
    </submittedName>
</protein>
<dbReference type="SUPFAM" id="SSF46689">
    <property type="entry name" value="Homeodomain-like"/>
    <property type="match status" value="1"/>
</dbReference>
<evidence type="ECO:0000313" key="7">
    <source>
        <dbReference type="Proteomes" id="UP000427108"/>
    </source>
</evidence>
<dbReference type="PANTHER" id="PTHR47506">
    <property type="entry name" value="TRANSCRIPTIONAL REGULATORY PROTEIN"/>
    <property type="match status" value="1"/>
</dbReference>
<dbReference type="PRINTS" id="PR00455">
    <property type="entry name" value="HTHTETR"/>
</dbReference>
<evidence type="ECO:0000256" key="3">
    <source>
        <dbReference type="ARBA" id="ARBA00023163"/>
    </source>
</evidence>
<dbReference type="AlphaFoldDB" id="A0A6B8MYA5"/>
<reference evidence="6 7" key="1">
    <citation type="submission" date="2019-11" db="EMBL/GenBank/DDBJ databases">
        <title>Isolation and Application of One Kind of P-Hydroxybenzoic Acid Degrading Bacterium in Mitigating Cropping Obstacle of Cucumber.</title>
        <authorList>
            <person name="Wu F."/>
            <person name="An Y."/>
        </authorList>
    </citation>
    <scope>NUCLEOTIDE SEQUENCE [LARGE SCALE GENOMIC DNA]</scope>
    <source>
        <strain evidence="6 7">P620</strain>
    </source>
</reference>
<feature type="DNA-binding region" description="H-T-H motif" evidence="4">
    <location>
        <begin position="34"/>
        <end position="53"/>
    </location>
</feature>
<dbReference type="InterPro" id="IPR001647">
    <property type="entry name" value="HTH_TetR"/>
</dbReference>
<keyword evidence="3" id="KW-0804">Transcription</keyword>
<keyword evidence="1" id="KW-0805">Transcription regulation</keyword>
<dbReference type="OrthoDB" id="8535430at2"/>
<proteinExistence type="predicted"/>
<gene>
    <name evidence="6" type="ORF">GJ746_22030</name>
</gene>
<dbReference type="EMBL" id="CP046115">
    <property type="protein sequence ID" value="QGN39816.1"/>
    <property type="molecule type" value="Genomic_DNA"/>
</dbReference>
<feature type="domain" description="HTH tetR-type" evidence="5">
    <location>
        <begin position="11"/>
        <end position="71"/>
    </location>
</feature>
<evidence type="ECO:0000256" key="4">
    <source>
        <dbReference type="PROSITE-ProRule" id="PRU00335"/>
    </source>
</evidence>
<dbReference type="Proteomes" id="UP000427108">
    <property type="component" value="Chromosome"/>
</dbReference>
<sequence>MRGKHKIQLADFNRMAILTSSNALFLSRGIEGTTMEDIAYSVGFSKTTLYTYFENKQHILDHLIFEAITHFHQKIIQIASQQSSFREFFLQLCHALLTLHDTESAYFPGITGNITGSEKKTEDSKIAVNIRITAEKINHLIATRFTAAVEKKEIELNAPVADIMMLFWLCLSGLVEKSSPKETCFLQHLDKDRTLFLNFAFEALLSIIEKESNR</sequence>
<dbReference type="InterPro" id="IPR009057">
    <property type="entry name" value="Homeodomain-like_sf"/>
</dbReference>
<name>A0A6B8MYA5_KLEOX</name>
<evidence type="ECO:0000259" key="5">
    <source>
        <dbReference type="PROSITE" id="PS50977"/>
    </source>
</evidence>
<dbReference type="PROSITE" id="PS50977">
    <property type="entry name" value="HTH_TETR_2"/>
    <property type="match status" value="1"/>
</dbReference>
<evidence type="ECO:0000256" key="1">
    <source>
        <dbReference type="ARBA" id="ARBA00023015"/>
    </source>
</evidence>
<keyword evidence="2 4" id="KW-0238">DNA-binding</keyword>
<dbReference type="PANTHER" id="PTHR47506:SF1">
    <property type="entry name" value="HTH-TYPE TRANSCRIPTIONAL REGULATOR YJDC"/>
    <property type="match status" value="1"/>
</dbReference>
<dbReference type="GO" id="GO:0003677">
    <property type="term" value="F:DNA binding"/>
    <property type="evidence" value="ECO:0007669"/>
    <property type="project" value="UniProtKB-UniRule"/>
</dbReference>
<organism evidence="6 7">
    <name type="scientific">Klebsiella oxytoca</name>
    <dbReference type="NCBI Taxonomy" id="571"/>
    <lineage>
        <taxon>Bacteria</taxon>
        <taxon>Pseudomonadati</taxon>
        <taxon>Pseudomonadota</taxon>
        <taxon>Gammaproteobacteria</taxon>
        <taxon>Enterobacterales</taxon>
        <taxon>Enterobacteriaceae</taxon>
        <taxon>Klebsiella/Raoultella group</taxon>
        <taxon>Klebsiella</taxon>
    </lineage>
</organism>
<dbReference type="Pfam" id="PF00440">
    <property type="entry name" value="TetR_N"/>
    <property type="match status" value="1"/>
</dbReference>
<evidence type="ECO:0000256" key="2">
    <source>
        <dbReference type="ARBA" id="ARBA00023125"/>
    </source>
</evidence>